<organism evidence="7 8">
    <name type="scientific">Rhodopila globiformis</name>
    <name type="common">Rhodopseudomonas globiformis</name>
    <dbReference type="NCBI Taxonomy" id="1071"/>
    <lineage>
        <taxon>Bacteria</taxon>
        <taxon>Pseudomonadati</taxon>
        <taxon>Pseudomonadota</taxon>
        <taxon>Alphaproteobacteria</taxon>
        <taxon>Acetobacterales</taxon>
        <taxon>Acetobacteraceae</taxon>
        <taxon>Rhodopila</taxon>
    </lineage>
</organism>
<dbReference type="InterPro" id="IPR052378">
    <property type="entry name" value="NosR_regulator"/>
</dbReference>
<sequence length="737" mass="81063">MRRDSVEDRREGGPVVFGRFWQQSFVLVWLLLVAALPGTAHADHLTDYISKVTAGDIVPGADRLGPLEGHPSAMPAYAGQKLLGWIFLNTDVAPAMGYSGKPIRILIGLTKDGKIAGAKLMEHHEPIVLIGIPPARINAFINGYIGQDVSGISAISERPPVDIVSGATVTVMVIGDSIMRSARRMARLHAPGGASVVAAAPARQIDPAAGTVEDWAALVKDGSVHRLHLTVGQVSDAFAHAGHQDAAVRPETDDSNSDFIDMYTAPVSVPAIGRSLLGQVGYDHMRSLLKPGQQAIAVFSQGAYSFKGSGYVRGGIFDRFTVVQGDQSIRFRDINHTRLGNAAAVGAPDFVEADLFVVPNGMKLDPAAPWRLQLLAQRATTGRDKAFLTFDLAYDLPEKYLAPLPKAPPPQAEQAEPAPPPLWHVMWRADAGKVVVLSIAILVLTAIFFFQDWFARHPVLYDRVRLGFLTFSLVWIGWYAQAQLSVVNVLAFLSALRSDFSWDYFLMAPLIFILWFATAASMLFWNRGAFCGWLCPFGAMQELANRGARRIGIRQLKIPFGLHQRLAAIKYVVFLVLFGISLSALGTAEKAAEVEPFKTAIVLHFLRSWPFVLYAVALLAASLFVDRFFCRYLCPLGAALAIPARLRLFDWLRRYRECGSPCQRCGNECPVQAIHPEGHINPSECIQCLHCQMLYHHDRMCPVMIQRRLKREKYLASAPPPQPPRPAPKRPIPAPVE</sequence>
<dbReference type="InterPro" id="IPR017896">
    <property type="entry name" value="4Fe4S_Fe-S-bd"/>
</dbReference>
<feature type="transmembrane region" description="Helical" evidence="5">
    <location>
        <begin position="434"/>
        <end position="454"/>
    </location>
</feature>
<reference evidence="7 8" key="1">
    <citation type="journal article" date="2018" name="Arch. Microbiol.">
        <title>New insights into the metabolic potential of the phototrophic purple bacterium Rhodopila globiformis DSM 161(T) from its draft genome sequence and evidence for a vanadium-dependent nitrogenase.</title>
        <authorList>
            <person name="Imhoff J.F."/>
            <person name="Rahn T."/>
            <person name="Kunzel S."/>
            <person name="Neulinger S.C."/>
        </authorList>
    </citation>
    <scope>NUCLEOTIDE SEQUENCE [LARGE SCALE GENOMIC DNA]</scope>
    <source>
        <strain evidence="7 8">DSM 161</strain>
    </source>
</reference>
<feature type="transmembrane region" description="Helical" evidence="5">
    <location>
        <begin position="608"/>
        <end position="625"/>
    </location>
</feature>
<gene>
    <name evidence="7" type="ORF">CCS01_18560</name>
</gene>
<evidence type="ECO:0000313" key="7">
    <source>
        <dbReference type="EMBL" id="PPQ30809.1"/>
    </source>
</evidence>
<dbReference type="GO" id="GO:0010181">
    <property type="term" value="F:FMN binding"/>
    <property type="evidence" value="ECO:0007669"/>
    <property type="project" value="InterPro"/>
</dbReference>
<dbReference type="SUPFAM" id="SSF54862">
    <property type="entry name" value="4Fe-4S ferredoxins"/>
    <property type="match status" value="1"/>
</dbReference>
<feature type="transmembrane region" description="Helical" evidence="5">
    <location>
        <begin position="567"/>
        <end position="588"/>
    </location>
</feature>
<protein>
    <submittedName>
        <fullName evidence="7">4Fe-4S binding protein</fullName>
    </submittedName>
</protein>
<dbReference type="PANTHER" id="PTHR30224:SF4">
    <property type="entry name" value="ELECTRON TRANSPORT PROTEIN YCCM-RELATED"/>
    <property type="match status" value="1"/>
</dbReference>
<dbReference type="Pfam" id="PF04205">
    <property type="entry name" value="FMN_bind"/>
    <property type="match status" value="1"/>
</dbReference>
<name>A0A2S6N877_RHOGL</name>
<dbReference type="EMBL" id="NHRY01000204">
    <property type="protein sequence ID" value="PPQ30809.1"/>
    <property type="molecule type" value="Genomic_DNA"/>
</dbReference>
<keyword evidence="3 5" id="KW-0472">Membrane</keyword>
<evidence type="ECO:0000256" key="5">
    <source>
        <dbReference type="SAM" id="Phobius"/>
    </source>
</evidence>
<dbReference type="PIRSF" id="PIRSF036354">
    <property type="entry name" value="NosR"/>
    <property type="match status" value="1"/>
</dbReference>
<comment type="subcellular location">
    <subcellularLocation>
        <location evidence="1">Cell membrane</location>
    </subcellularLocation>
</comment>
<dbReference type="GO" id="GO:0005886">
    <property type="term" value="C:plasma membrane"/>
    <property type="evidence" value="ECO:0007669"/>
    <property type="project" value="UniProtKB-SubCell"/>
</dbReference>
<keyword evidence="2" id="KW-1003">Cell membrane</keyword>
<dbReference type="InterPro" id="IPR007329">
    <property type="entry name" value="FMN-bd"/>
</dbReference>
<dbReference type="OrthoDB" id="9806398at2"/>
<dbReference type="GO" id="GO:0045893">
    <property type="term" value="P:positive regulation of DNA-templated transcription"/>
    <property type="evidence" value="ECO:0007669"/>
    <property type="project" value="InterPro"/>
</dbReference>
<dbReference type="PROSITE" id="PS51379">
    <property type="entry name" value="4FE4S_FER_2"/>
    <property type="match status" value="1"/>
</dbReference>
<dbReference type="AlphaFoldDB" id="A0A2S6N877"/>
<feature type="transmembrane region" description="Helical" evidence="5">
    <location>
        <begin position="504"/>
        <end position="525"/>
    </location>
</feature>
<keyword evidence="5" id="KW-0812">Transmembrane</keyword>
<dbReference type="Pfam" id="PF12801">
    <property type="entry name" value="Fer4_5"/>
    <property type="match status" value="2"/>
</dbReference>
<evidence type="ECO:0000259" key="6">
    <source>
        <dbReference type="PROSITE" id="PS51379"/>
    </source>
</evidence>
<dbReference type="GO" id="GO:0003677">
    <property type="term" value="F:DNA binding"/>
    <property type="evidence" value="ECO:0007669"/>
    <property type="project" value="InterPro"/>
</dbReference>
<evidence type="ECO:0000313" key="8">
    <source>
        <dbReference type="Proteomes" id="UP000239724"/>
    </source>
</evidence>
<dbReference type="InterPro" id="IPR011399">
    <property type="entry name" value="NosR"/>
</dbReference>
<proteinExistence type="predicted"/>
<keyword evidence="5" id="KW-1133">Transmembrane helix</keyword>
<evidence type="ECO:0000256" key="3">
    <source>
        <dbReference type="ARBA" id="ARBA00023136"/>
    </source>
</evidence>
<dbReference type="PANTHER" id="PTHR30224">
    <property type="entry name" value="ELECTRON TRANSPORT PROTEIN"/>
    <property type="match status" value="1"/>
</dbReference>
<evidence type="ECO:0000256" key="2">
    <source>
        <dbReference type="ARBA" id="ARBA00022475"/>
    </source>
</evidence>
<dbReference type="Proteomes" id="UP000239724">
    <property type="component" value="Unassembled WGS sequence"/>
</dbReference>
<feature type="transmembrane region" description="Helical" evidence="5">
    <location>
        <begin position="466"/>
        <end position="484"/>
    </location>
</feature>
<evidence type="ECO:0000256" key="1">
    <source>
        <dbReference type="ARBA" id="ARBA00004236"/>
    </source>
</evidence>
<evidence type="ECO:0000256" key="4">
    <source>
        <dbReference type="SAM" id="MobiDB-lite"/>
    </source>
</evidence>
<feature type="domain" description="4Fe-4S ferredoxin-type" evidence="6">
    <location>
        <begin position="649"/>
        <end position="679"/>
    </location>
</feature>
<feature type="compositionally biased region" description="Pro residues" evidence="4">
    <location>
        <begin position="718"/>
        <end position="737"/>
    </location>
</feature>
<feature type="region of interest" description="Disordered" evidence="4">
    <location>
        <begin position="715"/>
        <end position="737"/>
    </location>
</feature>
<accession>A0A2S6N877</accession>
<comment type="caution">
    <text evidence="7">The sequence shown here is derived from an EMBL/GenBank/DDBJ whole genome shotgun (WGS) entry which is preliminary data.</text>
</comment>
<keyword evidence="8" id="KW-1185">Reference proteome</keyword>
<dbReference type="SMART" id="SM00900">
    <property type="entry name" value="FMN_bind"/>
    <property type="match status" value="1"/>
</dbReference>